<dbReference type="Pfam" id="PF02627">
    <property type="entry name" value="CMD"/>
    <property type="match status" value="1"/>
</dbReference>
<proteinExistence type="predicted"/>
<organism evidence="2">
    <name type="scientific">marine metagenome</name>
    <dbReference type="NCBI Taxonomy" id="408172"/>
    <lineage>
        <taxon>unclassified sequences</taxon>
        <taxon>metagenomes</taxon>
        <taxon>ecological metagenomes</taxon>
    </lineage>
</organism>
<dbReference type="SUPFAM" id="SSF69118">
    <property type="entry name" value="AhpD-like"/>
    <property type="match status" value="1"/>
</dbReference>
<accession>A0A381YP65</accession>
<dbReference type="AlphaFoldDB" id="A0A381YP65"/>
<sequence length="183" mass="19655">MARLPAVTRDQLAAEDHAYFDSIVGTRGSIRGPYGVLLHSPKLAARVADTGAFVRYEFTIPENLKETVIIATAREMRSQYEFSAHAKLARAAGVSDATIKAIADGTAPAGLSGDEALLVGYVKEMLQEHKVSNAMYKALVDRFGEQDTLHLAVLVGHYMLVAQVLATVDVELGEGMVAEIPEG</sequence>
<dbReference type="InterPro" id="IPR003779">
    <property type="entry name" value="CMD-like"/>
</dbReference>
<gene>
    <name evidence="2" type="ORF">METZ01_LOCUS131613</name>
</gene>
<feature type="domain" description="Carboxymuconolactone decarboxylase-like" evidence="1">
    <location>
        <begin position="41"/>
        <end position="115"/>
    </location>
</feature>
<evidence type="ECO:0000313" key="2">
    <source>
        <dbReference type="EMBL" id="SVA78759.1"/>
    </source>
</evidence>
<dbReference type="Gene3D" id="1.20.1290.10">
    <property type="entry name" value="AhpD-like"/>
    <property type="match status" value="1"/>
</dbReference>
<name>A0A381YP65_9ZZZZ</name>
<dbReference type="InterPro" id="IPR029032">
    <property type="entry name" value="AhpD-like"/>
</dbReference>
<evidence type="ECO:0000259" key="1">
    <source>
        <dbReference type="Pfam" id="PF02627"/>
    </source>
</evidence>
<dbReference type="EMBL" id="UINC01018696">
    <property type="protein sequence ID" value="SVA78759.1"/>
    <property type="molecule type" value="Genomic_DNA"/>
</dbReference>
<dbReference type="GO" id="GO:0051920">
    <property type="term" value="F:peroxiredoxin activity"/>
    <property type="evidence" value="ECO:0007669"/>
    <property type="project" value="InterPro"/>
</dbReference>
<dbReference type="PANTHER" id="PTHR34846">
    <property type="entry name" value="4-CARBOXYMUCONOLACTONE DECARBOXYLASE FAMILY PROTEIN (AFU_ORTHOLOGUE AFUA_6G11590)"/>
    <property type="match status" value="1"/>
</dbReference>
<dbReference type="PANTHER" id="PTHR34846:SF11">
    <property type="entry name" value="4-CARBOXYMUCONOLACTONE DECARBOXYLASE FAMILY PROTEIN (AFU_ORTHOLOGUE AFUA_6G11590)"/>
    <property type="match status" value="1"/>
</dbReference>
<reference evidence="2" key="1">
    <citation type="submission" date="2018-05" db="EMBL/GenBank/DDBJ databases">
        <authorList>
            <person name="Lanie J.A."/>
            <person name="Ng W.-L."/>
            <person name="Kazmierczak K.M."/>
            <person name="Andrzejewski T.M."/>
            <person name="Davidsen T.M."/>
            <person name="Wayne K.J."/>
            <person name="Tettelin H."/>
            <person name="Glass J.I."/>
            <person name="Rusch D."/>
            <person name="Podicherti R."/>
            <person name="Tsui H.-C.T."/>
            <person name="Winkler M.E."/>
        </authorList>
    </citation>
    <scope>NUCLEOTIDE SEQUENCE</scope>
</reference>
<protein>
    <recommendedName>
        <fullName evidence="1">Carboxymuconolactone decarboxylase-like domain-containing protein</fullName>
    </recommendedName>
</protein>